<proteinExistence type="predicted"/>
<accession>A0A3R5WIP7</accession>
<sequence length="166" mass="19533">MARNIQREFVKYYKERLASLGFIKVKGRQPYFVRVINDEILHIIAPYGENSSEQGYKAFTLRCAVATVYRQEINFETTPRHNGDWFVTYGKLMELKDSVYPAFDGARDLKIYYYNEDNMDETLKSVEEGIMNIVGELDKIIDMDSVMRWLLKYDSRNIIQSEWAIG</sequence>
<dbReference type="Proteomes" id="UP000283295">
    <property type="component" value="Unassembled WGS sequence"/>
</dbReference>
<dbReference type="AlphaFoldDB" id="A0A3R5WIP7"/>
<protein>
    <recommendedName>
        <fullName evidence="3">DUF4304 domain-containing protein</fullName>
    </recommendedName>
</protein>
<reference evidence="1 2" key="1">
    <citation type="submission" date="2018-08" db="EMBL/GenBank/DDBJ databases">
        <title>A genome reference for cultivated species of the human gut microbiota.</title>
        <authorList>
            <person name="Zou Y."/>
            <person name="Xue W."/>
            <person name="Luo G."/>
        </authorList>
    </citation>
    <scope>NUCLEOTIDE SEQUENCE [LARGE SCALE GENOMIC DNA]</scope>
    <source>
        <strain evidence="1 2">AF22-21</strain>
    </source>
</reference>
<evidence type="ECO:0000313" key="1">
    <source>
        <dbReference type="EMBL" id="RGS38795.1"/>
    </source>
</evidence>
<dbReference type="EMBL" id="QRVK01000035">
    <property type="protein sequence ID" value="RGS38795.1"/>
    <property type="molecule type" value="Genomic_DNA"/>
</dbReference>
<gene>
    <name evidence="1" type="ORF">DWX94_11285</name>
</gene>
<organism evidence="1 2">
    <name type="scientific">Coprococcus eutactus</name>
    <dbReference type="NCBI Taxonomy" id="33043"/>
    <lineage>
        <taxon>Bacteria</taxon>
        <taxon>Bacillati</taxon>
        <taxon>Bacillota</taxon>
        <taxon>Clostridia</taxon>
        <taxon>Lachnospirales</taxon>
        <taxon>Lachnospiraceae</taxon>
        <taxon>Coprococcus</taxon>
    </lineage>
</organism>
<evidence type="ECO:0000313" key="2">
    <source>
        <dbReference type="Proteomes" id="UP000283295"/>
    </source>
</evidence>
<dbReference type="OrthoDB" id="1815687at2"/>
<name>A0A3R5WIP7_9FIRM</name>
<comment type="caution">
    <text evidence="1">The sequence shown here is derived from an EMBL/GenBank/DDBJ whole genome shotgun (WGS) entry which is preliminary data.</text>
</comment>
<evidence type="ECO:0008006" key="3">
    <source>
        <dbReference type="Google" id="ProtNLM"/>
    </source>
</evidence>